<organism evidence="1 2">
    <name type="scientific">Molorchus minor</name>
    <dbReference type="NCBI Taxonomy" id="1323400"/>
    <lineage>
        <taxon>Eukaryota</taxon>
        <taxon>Metazoa</taxon>
        <taxon>Ecdysozoa</taxon>
        <taxon>Arthropoda</taxon>
        <taxon>Hexapoda</taxon>
        <taxon>Insecta</taxon>
        <taxon>Pterygota</taxon>
        <taxon>Neoptera</taxon>
        <taxon>Endopterygota</taxon>
        <taxon>Coleoptera</taxon>
        <taxon>Polyphaga</taxon>
        <taxon>Cucujiformia</taxon>
        <taxon>Chrysomeloidea</taxon>
        <taxon>Cerambycidae</taxon>
        <taxon>Lamiinae</taxon>
        <taxon>Monochamini</taxon>
        <taxon>Molorchus</taxon>
    </lineage>
</organism>
<evidence type="ECO:0000313" key="1">
    <source>
        <dbReference type="EMBL" id="KAJ8982289.1"/>
    </source>
</evidence>
<name>A0ABQ9JWI0_9CUCU</name>
<sequence length="96" mass="11204">MYRQILIQPNHGEFQRILWRFSSDSIEEYWLNTVTYGVSFPPFLALCTLQELDDLEKDRFPEASKVIKHNVYVDDVVIGSTSLKEALSIQNQLIQL</sequence>
<dbReference type="EMBL" id="JAPWTJ010000136">
    <property type="protein sequence ID" value="KAJ8982289.1"/>
    <property type="molecule type" value="Genomic_DNA"/>
</dbReference>
<protein>
    <recommendedName>
        <fullName evidence="3">Reverse transcriptase domain-containing protein</fullName>
    </recommendedName>
</protein>
<evidence type="ECO:0008006" key="3">
    <source>
        <dbReference type="Google" id="ProtNLM"/>
    </source>
</evidence>
<comment type="caution">
    <text evidence="1">The sequence shown here is derived from an EMBL/GenBank/DDBJ whole genome shotgun (WGS) entry which is preliminary data.</text>
</comment>
<proteinExistence type="predicted"/>
<reference evidence="1" key="1">
    <citation type="journal article" date="2023" name="Insect Mol. Biol.">
        <title>Genome sequencing provides insights into the evolution of gene families encoding plant cell wall-degrading enzymes in longhorned beetles.</title>
        <authorList>
            <person name="Shin N.R."/>
            <person name="Okamura Y."/>
            <person name="Kirsch R."/>
            <person name="Pauchet Y."/>
        </authorList>
    </citation>
    <scope>NUCLEOTIDE SEQUENCE</scope>
    <source>
        <strain evidence="1">MMC_N1</strain>
    </source>
</reference>
<evidence type="ECO:0000313" key="2">
    <source>
        <dbReference type="Proteomes" id="UP001162164"/>
    </source>
</evidence>
<gene>
    <name evidence="1" type="ORF">NQ317_008018</name>
</gene>
<dbReference type="SUPFAM" id="SSF56672">
    <property type="entry name" value="DNA/RNA polymerases"/>
    <property type="match status" value="1"/>
</dbReference>
<dbReference type="Proteomes" id="UP001162164">
    <property type="component" value="Unassembled WGS sequence"/>
</dbReference>
<accession>A0ABQ9JWI0</accession>
<dbReference type="InterPro" id="IPR043502">
    <property type="entry name" value="DNA/RNA_pol_sf"/>
</dbReference>
<keyword evidence="2" id="KW-1185">Reference proteome</keyword>